<name>A0AAV1S8K1_9ROSI</name>
<protein>
    <submittedName>
        <fullName evidence="2">Uncharacterized protein</fullName>
    </submittedName>
</protein>
<evidence type="ECO:0000313" key="3">
    <source>
        <dbReference type="Proteomes" id="UP001314170"/>
    </source>
</evidence>
<proteinExistence type="predicted"/>
<feature type="compositionally biased region" description="Basic and acidic residues" evidence="1">
    <location>
        <begin position="71"/>
        <end position="80"/>
    </location>
</feature>
<comment type="caution">
    <text evidence="2">The sequence shown here is derived from an EMBL/GenBank/DDBJ whole genome shotgun (WGS) entry which is preliminary data.</text>
</comment>
<dbReference type="EMBL" id="CAWUPB010001173">
    <property type="protein sequence ID" value="CAK7347741.1"/>
    <property type="molecule type" value="Genomic_DNA"/>
</dbReference>
<evidence type="ECO:0000313" key="2">
    <source>
        <dbReference type="EMBL" id="CAK7347741.1"/>
    </source>
</evidence>
<feature type="region of interest" description="Disordered" evidence="1">
    <location>
        <begin position="61"/>
        <end position="80"/>
    </location>
</feature>
<dbReference type="AlphaFoldDB" id="A0AAV1S8K1"/>
<gene>
    <name evidence="2" type="ORF">DCAF_LOCUS20429</name>
</gene>
<accession>A0AAV1S8K1</accession>
<organism evidence="2 3">
    <name type="scientific">Dovyalis caffra</name>
    <dbReference type="NCBI Taxonomy" id="77055"/>
    <lineage>
        <taxon>Eukaryota</taxon>
        <taxon>Viridiplantae</taxon>
        <taxon>Streptophyta</taxon>
        <taxon>Embryophyta</taxon>
        <taxon>Tracheophyta</taxon>
        <taxon>Spermatophyta</taxon>
        <taxon>Magnoliopsida</taxon>
        <taxon>eudicotyledons</taxon>
        <taxon>Gunneridae</taxon>
        <taxon>Pentapetalae</taxon>
        <taxon>rosids</taxon>
        <taxon>fabids</taxon>
        <taxon>Malpighiales</taxon>
        <taxon>Salicaceae</taxon>
        <taxon>Flacourtieae</taxon>
        <taxon>Dovyalis</taxon>
    </lineage>
</organism>
<keyword evidence="3" id="KW-1185">Reference proteome</keyword>
<sequence>MLNQRDRSLRQLGWGPTLAPPSLVFILGAFNGEVKNGCKDKGFRGDENITEPQFNKAWNVTLPNRPASNADRGDSDDRNLHGFKPKLPVRYLEKPATQKIIITIVREDGSDWVLLLNKLGLE</sequence>
<evidence type="ECO:0000256" key="1">
    <source>
        <dbReference type="SAM" id="MobiDB-lite"/>
    </source>
</evidence>
<reference evidence="2 3" key="1">
    <citation type="submission" date="2024-01" db="EMBL/GenBank/DDBJ databases">
        <authorList>
            <person name="Waweru B."/>
        </authorList>
    </citation>
    <scope>NUCLEOTIDE SEQUENCE [LARGE SCALE GENOMIC DNA]</scope>
</reference>
<dbReference type="Proteomes" id="UP001314170">
    <property type="component" value="Unassembled WGS sequence"/>
</dbReference>